<keyword evidence="2" id="KW-0479">Metal-binding</keyword>
<dbReference type="AlphaFoldDB" id="A0AAW1PQ88"/>
<dbReference type="SUPFAM" id="SSF57716">
    <property type="entry name" value="Glucocorticoid receptor-like (DNA-binding domain)"/>
    <property type="match status" value="1"/>
</dbReference>
<protein>
    <recommendedName>
        <fullName evidence="7">GATA-type domain-containing protein</fullName>
    </recommendedName>
</protein>
<comment type="similarity">
    <text evidence="1">Belongs to the type IV zinc-finger family. Class A subfamily.</text>
</comment>
<dbReference type="CDD" id="cd00202">
    <property type="entry name" value="ZnF_GATA"/>
    <property type="match status" value="1"/>
</dbReference>
<evidence type="ECO:0000256" key="6">
    <source>
        <dbReference type="SAM" id="MobiDB-lite"/>
    </source>
</evidence>
<dbReference type="InterPro" id="IPR051140">
    <property type="entry name" value="GATA_TF"/>
</dbReference>
<proteinExistence type="inferred from homology"/>
<comment type="caution">
    <text evidence="8">The sequence shown here is derived from an EMBL/GenBank/DDBJ whole genome shotgun (WGS) entry which is preliminary data.</text>
</comment>
<evidence type="ECO:0000313" key="9">
    <source>
        <dbReference type="Proteomes" id="UP001489004"/>
    </source>
</evidence>
<keyword evidence="9" id="KW-1185">Reference proteome</keyword>
<feature type="compositionally biased region" description="Basic residues" evidence="6">
    <location>
        <begin position="275"/>
        <end position="296"/>
    </location>
</feature>
<dbReference type="PANTHER" id="PTHR45658">
    <property type="entry name" value="GATA TRANSCRIPTION FACTOR"/>
    <property type="match status" value="1"/>
</dbReference>
<dbReference type="PROSITE" id="PS50114">
    <property type="entry name" value="GATA_ZN_FINGER_2"/>
    <property type="match status" value="1"/>
</dbReference>
<dbReference type="EMBL" id="JALJOR010000009">
    <property type="protein sequence ID" value="KAK9811581.1"/>
    <property type="molecule type" value="Genomic_DNA"/>
</dbReference>
<reference evidence="8 9" key="1">
    <citation type="journal article" date="2024" name="Nat. Commun.">
        <title>Phylogenomics reveals the evolutionary origins of lichenization in chlorophyte algae.</title>
        <authorList>
            <person name="Puginier C."/>
            <person name="Libourel C."/>
            <person name="Otte J."/>
            <person name="Skaloud P."/>
            <person name="Haon M."/>
            <person name="Grisel S."/>
            <person name="Petersen M."/>
            <person name="Berrin J.G."/>
            <person name="Delaux P.M."/>
            <person name="Dal Grande F."/>
            <person name="Keller J."/>
        </authorList>
    </citation>
    <scope>NUCLEOTIDE SEQUENCE [LARGE SCALE GENOMIC DNA]</scope>
    <source>
        <strain evidence="8 9">SAG 2043</strain>
    </source>
</reference>
<dbReference type="Gene3D" id="3.30.50.10">
    <property type="entry name" value="Erythroid Transcription Factor GATA-1, subunit A"/>
    <property type="match status" value="1"/>
</dbReference>
<feature type="compositionally biased region" description="Polar residues" evidence="6">
    <location>
        <begin position="105"/>
        <end position="118"/>
    </location>
</feature>
<evidence type="ECO:0000256" key="5">
    <source>
        <dbReference type="PROSITE-ProRule" id="PRU00094"/>
    </source>
</evidence>
<accession>A0AAW1PQ88</accession>
<dbReference type="InterPro" id="IPR013088">
    <property type="entry name" value="Znf_NHR/GATA"/>
</dbReference>
<dbReference type="SMART" id="SM00401">
    <property type="entry name" value="ZnF_GATA"/>
    <property type="match status" value="1"/>
</dbReference>
<evidence type="ECO:0000256" key="3">
    <source>
        <dbReference type="ARBA" id="ARBA00022771"/>
    </source>
</evidence>
<evidence type="ECO:0000256" key="2">
    <source>
        <dbReference type="ARBA" id="ARBA00022723"/>
    </source>
</evidence>
<evidence type="ECO:0000313" key="8">
    <source>
        <dbReference type="EMBL" id="KAK9811581.1"/>
    </source>
</evidence>
<keyword evidence="4" id="KW-0862">Zinc</keyword>
<dbReference type="GO" id="GO:0043565">
    <property type="term" value="F:sequence-specific DNA binding"/>
    <property type="evidence" value="ECO:0007669"/>
    <property type="project" value="InterPro"/>
</dbReference>
<feature type="compositionally biased region" description="Acidic residues" evidence="6">
    <location>
        <begin position="253"/>
        <end position="270"/>
    </location>
</feature>
<evidence type="ECO:0000256" key="1">
    <source>
        <dbReference type="ARBA" id="ARBA00005694"/>
    </source>
</evidence>
<feature type="compositionally biased region" description="Basic and acidic residues" evidence="6">
    <location>
        <begin position="73"/>
        <end position="82"/>
    </location>
</feature>
<feature type="region of interest" description="Disordered" evidence="6">
    <location>
        <begin position="72"/>
        <end position="125"/>
    </location>
</feature>
<sequence length="351" mass="38337">MSDDQKPIFRADSWDFPGGKHTQIIRSDSDGFVESQLLGDDLLLEAAMLAEPRRHRLAASSGAMVEALFGNLEHPKSPHSEGSESPDTPLKVTGRHTGTVFAESPRQQLSWSVPNESQAAGRPPVSPFQAQQVAGFAPLMFQQQQQQQQAMLHYQAQQQPMPSAHQYERLLMQQRAQQAQLQAEAANLLIPAKAMSMPLRTVGNRRGFGSFSTIEATETQQVHETAVRRVQSFTPGLKSRKPTPTPPSTGNVSDEEGSGTASSDEEEDLQDGSTIKRRKTGKGSGKRGGRKPRRMTCRNCATHQTPQWRCGPEGPRTLCNACGVRFKKGLPLGPGTPGYVARSASTELMVE</sequence>
<keyword evidence="3 5" id="KW-0863">Zinc-finger</keyword>
<evidence type="ECO:0000256" key="4">
    <source>
        <dbReference type="ARBA" id="ARBA00022833"/>
    </source>
</evidence>
<feature type="region of interest" description="Disordered" evidence="6">
    <location>
        <begin position="218"/>
        <end position="306"/>
    </location>
</feature>
<name>A0AAW1PQ88_9CHLO</name>
<dbReference type="Pfam" id="PF00320">
    <property type="entry name" value="GATA"/>
    <property type="match status" value="1"/>
</dbReference>
<dbReference type="InterPro" id="IPR000679">
    <property type="entry name" value="Znf_GATA"/>
</dbReference>
<evidence type="ECO:0000259" key="7">
    <source>
        <dbReference type="PROSITE" id="PS50114"/>
    </source>
</evidence>
<dbReference type="GO" id="GO:0008270">
    <property type="term" value="F:zinc ion binding"/>
    <property type="evidence" value="ECO:0007669"/>
    <property type="project" value="UniProtKB-KW"/>
</dbReference>
<dbReference type="GO" id="GO:0006355">
    <property type="term" value="P:regulation of DNA-templated transcription"/>
    <property type="evidence" value="ECO:0007669"/>
    <property type="project" value="InterPro"/>
</dbReference>
<dbReference type="Proteomes" id="UP001489004">
    <property type="component" value="Unassembled WGS sequence"/>
</dbReference>
<gene>
    <name evidence="8" type="ORF">WJX72_006477</name>
</gene>
<feature type="domain" description="GATA-type" evidence="7">
    <location>
        <begin position="291"/>
        <end position="327"/>
    </location>
</feature>
<organism evidence="8 9">
    <name type="scientific">[Myrmecia] bisecta</name>
    <dbReference type="NCBI Taxonomy" id="41462"/>
    <lineage>
        <taxon>Eukaryota</taxon>
        <taxon>Viridiplantae</taxon>
        <taxon>Chlorophyta</taxon>
        <taxon>core chlorophytes</taxon>
        <taxon>Trebouxiophyceae</taxon>
        <taxon>Trebouxiales</taxon>
        <taxon>Trebouxiaceae</taxon>
        <taxon>Myrmecia</taxon>
    </lineage>
</organism>